<comment type="caution">
    <text evidence="2">The sequence shown here is derived from an EMBL/GenBank/DDBJ whole genome shotgun (WGS) entry which is preliminary data.</text>
</comment>
<organism evidence="2 3">
    <name type="scientific">Stereocaulon virgatum</name>
    <dbReference type="NCBI Taxonomy" id="373712"/>
    <lineage>
        <taxon>Eukaryota</taxon>
        <taxon>Fungi</taxon>
        <taxon>Dikarya</taxon>
        <taxon>Ascomycota</taxon>
        <taxon>Pezizomycotina</taxon>
        <taxon>Lecanoromycetes</taxon>
        <taxon>OSLEUM clade</taxon>
        <taxon>Lecanoromycetidae</taxon>
        <taxon>Lecanorales</taxon>
        <taxon>Lecanorineae</taxon>
        <taxon>Stereocaulaceae</taxon>
        <taxon>Stereocaulon</taxon>
    </lineage>
</organism>
<protein>
    <recommendedName>
        <fullName evidence="1">SprT-like domain-containing protein</fullName>
    </recommendedName>
</protein>
<proteinExistence type="predicted"/>
<keyword evidence="3" id="KW-1185">Reference proteome</keyword>
<evidence type="ECO:0000313" key="2">
    <source>
        <dbReference type="EMBL" id="KAL2042849.1"/>
    </source>
</evidence>
<evidence type="ECO:0000259" key="1">
    <source>
        <dbReference type="Pfam" id="PF10263"/>
    </source>
</evidence>
<dbReference type="InterPro" id="IPR006640">
    <property type="entry name" value="SprT-like_domain"/>
</dbReference>
<evidence type="ECO:0000313" key="3">
    <source>
        <dbReference type="Proteomes" id="UP001590950"/>
    </source>
</evidence>
<name>A0ABR4ABJ8_9LECA</name>
<dbReference type="Pfam" id="PF10263">
    <property type="entry name" value="SprT-like"/>
    <property type="match status" value="1"/>
</dbReference>
<feature type="domain" description="SprT-like" evidence="1">
    <location>
        <begin position="52"/>
        <end position="169"/>
    </location>
</feature>
<gene>
    <name evidence="2" type="ORF">N7G274_004609</name>
</gene>
<reference evidence="2 3" key="1">
    <citation type="submission" date="2024-09" db="EMBL/GenBank/DDBJ databases">
        <title>Rethinking Asexuality: The Enigmatic Case of Functional Sexual Genes in Lepraria (Stereocaulaceae).</title>
        <authorList>
            <person name="Doellman M."/>
            <person name="Sun Y."/>
            <person name="Barcenas-Pena A."/>
            <person name="Lumbsch H.T."/>
            <person name="Grewe F."/>
        </authorList>
    </citation>
    <scope>NUCLEOTIDE SEQUENCE [LARGE SCALE GENOMIC DNA]</scope>
    <source>
        <strain evidence="2 3">Mercado 3170</strain>
    </source>
</reference>
<dbReference type="EMBL" id="JBEFKJ010000013">
    <property type="protein sequence ID" value="KAL2042849.1"/>
    <property type="molecule type" value="Genomic_DNA"/>
</dbReference>
<accession>A0ABR4ABJ8</accession>
<sequence length="270" mass="31736">MYQYTANQIAAAFVHYIPNYMDWPIKQEALERWKELIPVLSLSPGEFDLKLIFNALNDFLFLGVLKGLCNIEWVNQPTEGRLKTLRGWCYRQYNMRGSPVQIRVVRPTYNDWMEVRDIVCTVMHEMCHALFHFACSCQVCRCKLNEMEGVGLTGHGPSWQLVRKTVEDTANKHLREILGWGEFSSRYLLSYSNEPDTGLEDKVRTKMLGGLYERIKRKEDERECEKIRSRRTKYLELEEKTPESDMKQQLEDDALACIKFVFDGREKNTQ</sequence>
<dbReference type="Proteomes" id="UP001590950">
    <property type="component" value="Unassembled WGS sequence"/>
</dbReference>